<comment type="catalytic activity">
    <reaction evidence="7">
        <text>[protein-PII]-L-tyrosine + UTP = [protein-PII]-uridylyl-L-tyrosine + diphosphate</text>
        <dbReference type="Rhea" id="RHEA:13673"/>
        <dbReference type="Rhea" id="RHEA-COMP:12147"/>
        <dbReference type="Rhea" id="RHEA-COMP:12148"/>
        <dbReference type="ChEBI" id="CHEBI:33019"/>
        <dbReference type="ChEBI" id="CHEBI:46398"/>
        <dbReference type="ChEBI" id="CHEBI:46858"/>
        <dbReference type="ChEBI" id="CHEBI:90602"/>
        <dbReference type="EC" id="2.7.7.59"/>
    </reaction>
</comment>
<sequence length="878" mass="100328">MPLELDISYSFQRLLEKSRAVVSGRLVSRQLTFIIDSFLRTRFEKSSGILKKGEEVAVIALGGYGRMEMAPHSDVDILYLHNGVPDSKLAEIISSINTYLYDSGKEVGHTCRTIKESFRYLDDMSSFHAVLDSRFLTGSKELFKKYQEEFLAKLPPKFATRYNQAKEDQLSERFLREGRPILLSEPNLKTDLCGLRDIQYLYWTEKSRSPIRSLGGLAVLPFFQNGEVQALEEAYDFLIRVRTALHILTGRKHDRLDLNLQPEVAEYLGFGKKEDMQTIEKFMNTLYSHQKNIFFIVRIYLDSLLAAQKKGEAQNFDYEGIRFLKIGNTIFSPSEGNLFADPHTLYKDILLTFRMLQETGFEVSGGLLSEIRFASHFLDDDFRYSAEVNGEFIRILQNKKDRGRILKLMHECQVLGALLPEFGACTNFPLFSYHHEFTVDEHTLLILHELDRLDKGEFEDREISEVYGECDKTEILALAILLHDAGKVKEGDHSEYGAELAVSVGSRLGLSEEDTDLFRFLVEKHILMSELSSKRDISDKRLIRNFARTVSNPDRLKLLYILTIIDTKSVGANVLTNWKKAILNVLYKNSINFFQTNRADSEGPHGEEERIALAKDLVAYLTEKEGQDSKISKTIASFAYSVIPESFLKTVSNRKILKYFKLITSLSQDGNSDLLLDLEQDPAFVTVEVVSRNVPEILLDLCCSVSSEGLSLVGMQSYTFEEFQIHILQVTDPQGSGNISSEKLSRMEGKLRLMASGELQRDSIAFERTEWNPRKTIPESIINRSVRFSNEDVTDTTIMEVRMPDMVGLVYRILRKVFDFGLKVSHLRVSTSADYAYDSFYLQTKDGEQVKDAELLKSLEDKILRIQPVERMTGELVF</sequence>
<dbReference type="OrthoDB" id="9758038at2"/>
<evidence type="ECO:0000259" key="8">
    <source>
        <dbReference type="PROSITE" id="PS51671"/>
    </source>
</evidence>
<comment type="activity regulation">
    <text evidence="7">Uridylyltransferase (UTase) activity is inhibited by glutamine, while glutamine activates uridylyl-removing (UR) activity.</text>
</comment>
<accession>A0A2P2D6A1</accession>
<keyword evidence="5 7" id="KW-0460">Magnesium</keyword>
<evidence type="ECO:0000256" key="6">
    <source>
        <dbReference type="ARBA" id="ARBA00023268"/>
    </source>
</evidence>
<evidence type="ECO:0000256" key="1">
    <source>
        <dbReference type="ARBA" id="ARBA00022679"/>
    </source>
</evidence>
<dbReference type="InterPro" id="IPR002912">
    <property type="entry name" value="ACT_dom"/>
</dbReference>
<evidence type="ECO:0000259" key="9">
    <source>
        <dbReference type="PROSITE" id="PS51831"/>
    </source>
</evidence>
<dbReference type="CDD" id="cd00077">
    <property type="entry name" value="HDc"/>
    <property type="match status" value="1"/>
</dbReference>
<comment type="catalytic activity">
    <reaction evidence="7">
        <text>[protein-PII]-uridylyl-L-tyrosine + H2O = [protein-PII]-L-tyrosine + UMP + H(+)</text>
        <dbReference type="Rhea" id="RHEA:48600"/>
        <dbReference type="Rhea" id="RHEA-COMP:12147"/>
        <dbReference type="Rhea" id="RHEA-COMP:12148"/>
        <dbReference type="ChEBI" id="CHEBI:15377"/>
        <dbReference type="ChEBI" id="CHEBI:15378"/>
        <dbReference type="ChEBI" id="CHEBI:46858"/>
        <dbReference type="ChEBI" id="CHEBI:57865"/>
        <dbReference type="ChEBI" id="CHEBI:90602"/>
    </reaction>
</comment>
<evidence type="ECO:0000256" key="7">
    <source>
        <dbReference type="HAMAP-Rule" id="MF_00277"/>
    </source>
</evidence>
<dbReference type="Pfam" id="PF01966">
    <property type="entry name" value="HD"/>
    <property type="match status" value="1"/>
</dbReference>
<keyword evidence="2 7" id="KW-0548">Nucleotidyltransferase</keyword>
<dbReference type="Pfam" id="PF08335">
    <property type="entry name" value="GlnD_UR_UTase"/>
    <property type="match status" value="1"/>
</dbReference>
<dbReference type="Gene3D" id="1.10.3090.10">
    <property type="entry name" value="cca-adding enzyme, domain 2"/>
    <property type="match status" value="1"/>
</dbReference>
<dbReference type="GO" id="GO:0006808">
    <property type="term" value="P:regulation of nitrogen utilization"/>
    <property type="evidence" value="ECO:0007669"/>
    <property type="project" value="UniProtKB-UniRule"/>
</dbReference>
<evidence type="ECO:0000313" key="10">
    <source>
        <dbReference type="EMBL" id="GBF40118.1"/>
    </source>
</evidence>
<dbReference type="Proteomes" id="UP000245076">
    <property type="component" value="Unassembled WGS sequence"/>
</dbReference>
<name>A0A2P2D6A1_9LEPT</name>
<dbReference type="CDD" id="cd04873">
    <property type="entry name" value="ACT_UUR-ACR-like"/>
    <property type="match status" value="1"/>
</dbReference>
<reference evidence="10 11" key="1">
    <citation type="submission" date="2018-02" db="EMBL/GenBank/DDBJ databases">
        <title>Novel Leptospira species isolated from soil and water in Japan.</title>
        <authorList>
            <person name="Nakao R."/>
            <person name="Masuzawa T."/>
        </authorList>
    </citation>
    <scope>NUCLEOTIDE SEQUENCE [LARGE SCALE GENOMIC DNA]</scope>
    <source>
        <strain evidence="10 11">E8</strain>
    </source>
</reference>
<dbReference type="SUPFAM" id="SSF81891">
    <property type="entry name" value="Poly A polymerase C-terminal region-like"/>
    <property type="match status" value="1"/>
</dbReference>
<dbReference type="InterPro" id="IPR043519">
    <property type="entry name" value="NT_sf"/>
</dbReference>
<comment type="caution">
    <text evidence="10">The sequence shown here is derived from an EMBL/GenBank/DDBJ whole genome shotgun (WGS) entry which is preliminary data.</text>
</comment>
<evidence type="ECO:0000256" key="4">
    <source>
        <dbReference type="ARBA" id="ARBA00022801"/>
    </source>
</evidence>
<dbReference type="Gene3D" id="3.30.460.10">
    <property type="entry name" value="Beta Polymerase, domain 2"/>
    <property type="match status" value="1"/>
</dbReference>
<dbReference type="EMBL" id="BFAY01000011">
    <property type="protein sequence ID" value="GBF40118.1"/>
    <property type="molecule type" value="Genomic_DNA"/>
</dbReference>
<feature type="region of interest" description="Uridylyltransferase" evidence="7">
    <location>
        <begin position="1"/>
        <end position="315"/>
    </location>
</feature>
<dbReference type="PANTHER" id="PTHR47320">
    <property type="entry name" value="BIFUNCTIONAL URIDYLYLTRANSFERASE/URIDYLYL-REMOVING ENZYME"/>
    <property type="match status" value="1"/>
</dbReference>
<comment type="similarity">
    <text evidence="7">Belongs to the GlnD family.</text>
</comment>
<dbReference type="InterPro" id="IPR013546">
    <property type="entry name" value="PII_UdlTrfase/GS_AdlTrfase"/>
</dbReference>
<evidence type="ECO:0000256" key="5">
    <source>
        <dbReference type="ARBA" id="ARBA00022842"/>
    </source>
</evidence>
<comment type="function">
    <text evidence="7">Modifies, by uridylylation and deuridylylation, the PII regulatory proteins (GlnB and homologs), in response to the nitrogen status of the cell that GlnD senses through the glutamine level. Under low glutamine levels, catalyzes the conversion of the PII proteins and UTP to PII-UMP and PPi, while under higher glutamine levels, GlnD hydrolyzes PII-UMP to PII and UMP (deuridylylation). Thus, controls uridylylation state and activity of the PII proteins, and plays an important role in the regulation of nitrogen metabolism.</text>
</comment>
<comment type="caution">
    <text evidence="7">Lacks conserved residue(s) required for the propagation of feature annotation.</text>
</comment>
<dbReference type="EC" id="3.1.4.-" evidence="7"/>
<dbReference type="GO" id="GO:0008773">
    <property type="term" value="F:[protein-PII] uridylyltransferase activity"/>
    <property type="evidence" value="ECO:0007669"/>
    <property type="project" value="UniProtKB-UniRule"/>
</dbReference>
<keyword evidence="3" id="KW-0677">Repeat</keyword>
<dbReference type="HAMAP" id="MF_00277">
    <property type="entry name" value="PII_uridylyl_transf"/>
    <property type="match status" value="1"/>
</dbReference>
<keyword evidence="4 7" id="KW-0378">Hydrolase</keyword>
<dbReference type="AlphaFoldDB" id="A0A2P2D6A1"/>
<feature type="domain" description="ACT" evidence="8">
    <location>
        <begin position="798"/>
        <end position="874"/>
    </location>
</feature>
<keyword evidence="1 7" id="KW-0808">Transferase</keyword>
<protein>
    <recommendedName>
        <fullName evidence="7">Bifunctional uridylyltransferase/uridylyl-removing enzyme</fullName>
        <shortName evidence="7">UTase/UR</shortName>
    </recommendedName>
    <alternativeName>
        <fullName evidence="7">Bifunctional [protein-PII] modification enzyme</fullName>
    </alternativeName>
    <alternativeName>
        <fullName evidence="7">Bifunctional nitrogen sensor protein</fullName>
    </alternativeName>
    <domain>
        <recommendedName>
            <fullName evidence="7">[Protein-PII] uridylyltransferase</fullName>
            <shortName evidence="7">PII uridylyltransferase</shortName>
            <shortName evidence="7">UTase</shortName>
            <ecNumber evidence="7">2.7.7.59</ecNumber>
        </recommendedName>
    </domain>
    <domain>
        <recommendedName>
            <fullName evidence="7">[Protein-PII]-UMP uridylyl-removing enzyme</fullName>
            <shortName evidence="7">UR</shortName>
            <ecNumber evidence="7">3.1.4.-</ecNumber>
        </recommendedName>
    </domain>
</protein>
<dbReference type="PROSITE" id="PS51671">
    <property type="entry name" value="ACT"/>
    <property type="match status" value="1"/>
</dbReference>
<dbReference type="GO" id="GO:0008081">
    <property type="term" value="F:phosphoric diester hydrolase activity"/>
    <property type="evidence" value="ECO:0007669"/>
    <property type="project" value="UniProtKB-UniRule"/>
</dbReference>
<comment type="cofactor">
    <cofactor evidence="7">
        <name>Mg(2+)</name>
        <dbReference type="ChEBI" id="CHEBI:18420"/>
    </cofactor>
</comment>
<dbReference type="PROSITE" id="PS51831">
    <property type="entry name" value="HD"/>
    <property type="match status" value="1"/>
</dbReference>
<dbReference type="SUPFAM" id="SSF55021">
    <property type="entry name" value="ACT-like"/>
    <property type="match status" value="1"/>
</dbReference>
<proteinExistence type="inferred from homology"/>
<dbReference type="InterPro" id="IPR003607">
    <property type="entry name" value="HD/PDEase_dom"/>
</dbReference>
<evidence type="ECO:0000256" key="3">
    <source>
        <dbReference type="ARBA" id="ARBA00022737"/>
    </source>
</evidence>
<evidence type="ECO:0000313" key="11">
    <source>
        <dbReference type="Proteomes" id="UP000245076"/>
    </source>
</evidence>
<evidence type="ECO:0000256" key="2">
    <source>
        <dbReference type="ARBA" id="ARBA00022695"/>
    </source>
</evidence>
<dbReference type="PANTHER" id="PTHR47320:SF1">
    <property type="entry name" value="BIFUNCTIONAL URIDYLYLTRANSFERASE_URIDYLYL-REMOVING ENZYME"/>
    <property type="match status" value="1"/>
</dbReference>
<keyword evidence="6 7" id="KW-0511">Multifunctional enzyme</keyword>
<gene>
    <name evidence="7 10" type="primary">glnD</name>
    <name evidence="10" type="ORF">LPTSP1_31290</name>
</gene>
<dbReference type="SUPFAM" id="SSF81593">
    <property type="entry name" value="Nucleotidyltransferase substrate binding subunit/domain"/>
    <property type="match status" value="1"/>
</dbReference>
<organism evidence="10 11">
    <name type="scientific">Leptospira johnsonii</name>
    <dbReference type="NCBI Taxonomy" id="1917820"/>
    <lineage>
        <taxon>Bacteria</taxon>
        <taxon>Pseudomonadati</taxon>
        <taxon>Spirochaetota</taxon>
        <taxon>Spirochaetia</taxon>
        <taxon>Leptospirales</taxon>
        <taxon>Leptospiraceae</taxon>
        <taxon>Leptospira</taxon>
    </lineage>
</organism>
<dbReference type="PIRSF" id="PIRSF006288">
    <property type="entry name" value="PII_uridyltransf"/>
    <property type="match status" value="1"/>
</dbReference>
<dbReference type="RefSeq" id="WP_108929631.1">
    <property type="nucleotide sequence ID" value="NZ_BFAY01000011.1"/>
</dbReference>
<dbReference type="CDD" id="cd05401">
    <property type="entry name" value="NT_GlnE_GlnD_like"/>
    <property type="match status" value="1"/>
</dbReference>
<dbReference type="EC" id="2.7.7.59" evidence="7"/>
<comment type="domain">
    <text evidence="7">Has four distinct domains: an N-terminal nucleotidyltransferase (NT) domain responsible for UTase activity, a central HD domain that encodes UR activity, and two C-terminal ACT domains that seem to have a role in glutamine sensing.</text>
</comment>
<dbReference type="InterPro" id="IPR010043">
    <property type="entry name" value="UTase/UR"/>
</dbReference>
<keyword evidence="11" id="KW-1185">Reference proteome</keyword>
<dbReference type="InterPro" id="IPR006674">
    <property type="entry name" value="HD_domain"/>
</dbReference>
<dbReference type="InterPro" id="IPR045865">
    <property type="entry name" value="ACT-like_dom_sf"/>
</dbReference>
<dbReference type="SUPFAM" id="SSF81301">
    <property type="entry name" value="Nucleotidyltransferase"/>
    <property type="match status" value="1"/>
</dbReference>
<feature type="domain" description="HD" evidence="9">
    <location>
        <begin position="439"/>
        <end position="559"/>
    </location>
</feature>